<feature type="compositionally biased region" description="Polar residues" evidence="1">
    <location>
        <begin position="135"/>
        <end position="148"/>
    </location>
</feature>
<evidence type="ECO:0000256" key="1">
    <source>
        <dbReference type="SAM" id="MobiDB-lite"/>
    </source>
</evidence>
<dbReference type="Proteomes" id="UP001172159">
    <property type="component" value="Unassembled WGS sequence"/>
</dbReference>
<organism evidence="2 3">
    <name type="scientific">Apiosordaria backusii</name>
    <dbReference type="NCBI Taxonomy" id="314023"/>
    <lineage>
        <taxon>Eukaryota</taxon>
        <taxon>Fungi</taxon>
        <taxon>Dikarya</taxon>
        <taxon>Ascomycota</taxon>
        <taxon>Pezizomycotina</taxon>
        <taxon>Sordariomycetes</taxon>
        <taxon>Sordariomycetidae</taxon>
        <taxon>Sordariales</taxon>
        <taxon>Lasiosphaeriaceae</taxon>
        <taxon>Apiosordaria</taxon>
    </lineage>
</organism>
<accession>A0AA40EM06</accession>
<evidence type="ECO:0000313" key="3">
    <source>
        <dbReference type="Proteomes" id="UP001172159"/>
    </source>
</evidence>
<keyword evidence="3" id="KW-1185">Reference proteome</keyword>
<feature type="compositionally biased region" description="Polar residues" evidence="1">
    <location>
        <begin position="168"/>
        <end position="189"/>
    </location>
</feature>
<feature type="compositionally biased region" description="Polar residues" evidence="1">
    <location>
        <begin position="78"/>
        <end position="94"/>
    </location>
</feature>
<gene>
    <name evidence="2" type="ORF">B0T21DRAFT_345629</name>
</gene>
<feature type="region of interest" description="Disordered" evidence="1">
    <location>
        <begin position="129"/>
        <end position="189"/>
    </location>
</feature>
<name>A0AA40EM06_9PEZI</name>
<protein>
    <submittedName>
        <fullName evidence="2">Uncharacterized protein</fullName>
    </submittedName>
</protein>
<dbReference type="EMBL" id="JAUKTV010000003">
    <property type="protein sequence ID" value="KAK0741740.1"/>
    <property type="molecule type" value="Genomic_DNA"/>
</dbReference>
<proteinExistence type="predicted"/>
<sequence length="317" mass="35434">MALRSILLNQMFDGGTVFNIPLLRGPLCAPHNAREFEKAIRLMHEKHATALEFFSWDAEQRTQQRIVSTPVYAPPTPSSGSVRPSPPQRSETSSQVFLHASPVCIDTLANSPKSLPTLQDINNISAARKALRGQTEGQTASRTQGRITSSSSPPFPPSNIPLQEHHYQQPSQRRPTTAQPTNPQAFASATTSRVTIPVTIPAGNFTYCYFRFDTRTWWLIPSTPSHAVNSAYIDRSRHLKLGNEQAGSQANNKRLADFLNVCVDMKRLLPSNFIFCAWMRLEENSGFLEQALRQPGWMRPVIEGMEVDEDEDIYGAN</sequence>
<reference evidence="2" key="1">
    <citation type="submission" date="2023-06" db="EMBL/GenBank/DDBJ databases">
        <title>Genome-scale phylogeny and comparative genomics of the fungal order Sordariales.</title>
        <authorList>
            <consortium name="Lawrence Berkeley National Laboratory"/>
            <person name="Hensen N."/>
            <person name="Bonometti L."/>
            <person name="Westerberg I."/>
            <person name="Brannstrom I.O."/>
            <person name="Guillou S."/>
            <person name="Cros-Aarteil S."/>
            <person name="Calhoun S."/>
            <person name="Haridas S."/>
            <person name="Kuo A."/>
            <person name="Mondo S."/>
            <person name="Pangilinan J."/>
            <person name="Riley R."/>
            <person name="Labutti K."/>
            <person name="Andreopoulos B."/>
            <person name="Lipzen A."/>
            <person name="Chen C."/>
            <person name="Yanf M."/>
            <person name="Daum C."/>
            <person name="Ng V."/>
            <person name="Clum A."/>
            <person name="Steindorff A."/>
            <person name="Ohm R."/>
            <person name="Martin F."/>
            <person name="Silar P."/>
            <person name="Natvig D."/>
            <person name="Lalanne C."/>
            <person name="Gautier V."/>
            <person name="Ament-Velasquez S.L."/>
            <person name="Kruys A."/>
            <person name="Hutchinson M.I."/>
            <person name="Powell A.J."/>
            <person name="Barry K."/>
            <person name="Miller A.N."/>
            <person name="Grigoriev I.V."/>
            <person name="Debuchy R."/>
            <person name="Gladieux P."/>
            <person name="Thoren M.H."/>
            <person name="Johannesson H."/>
        </authorList>
    </citation>
    <scope>NUCLEOTIDE SEQUENCE</scope>
    <source>
        <strain evidence="2">CBS 540.89</strain>
    </source>
</reference>
<evidence type="ECO:0000313" key="2">
    <source>
        <dbReference type="EMBL" id="KAK0741740.1"/>
    </source>
</evidence>
<dbReference type="AlphaFoldDB" id="A0AA40EM06"/>
<feature type="region of interest" description="Disordered" evidence="1">
    <location>
        <begin position="69"/>
        <end position="94"/>
    </location>
</feature>
<comment type="caution">
    <text evidence="2">The sequence shown here is derived from an EMBL/GenBank/DDBJ whole genome shotgun (WGS) entry which is preliminary data.</text>
</comment>